<dbReference type="EMBL" id="JBHSFH010000015">
    <property type="protein sequence ID" value="MFC4497287.1"/>
    <property type="molecule type" value="Genomic_DNA"/>
</dbReference>
<dbReference type="InterPro" id="IPR036691">
    <property type="entry name" value="Endo/exonu/phosph_ase_sf"/>
</dbReference>
<dbReference type="PANTHER" id="PTHR42834">
    <property type="entry name" value="ENDONUCLEASE/EXONUCLEASE/PHOSPHATASE FAMILY PROTEIN (AFU_ORTHOLOGUE AFUA_3G09210)"/>
    <property type="match status" value="1"/>
</dbReference>
<dbReference type="RefSeq" id="WP_386451896.1">
    <property type="nucleotide sequence ID" value="NZ_JBHSFH010000015.1"/>
</dbReference>
<keyword evidence="1" id="KW-0732">Signal</keyword>
<evidence type="ECO:0000313" key="4">
    <source>
        <dbReference type="Proteomes" id="UP001595997"/>
    </source>
</evidence>
<name>A0ABV9ABJ4_9ACTN</name>
<comment type="caution">
    <text evidence="3">The sequence shown here is derived from an EMBL/GenBank/DDBJ whole genome shotgun (WGS) entry which is preliminary data.</text>
</comment>
<dbReference type="SUPFAM" id="SSF56219">
    <property type="entry name" value="DNase I-like"/>
    <property type="match status" value="1"/>
</dbReference>
<dbReference type="Proteomes" id="UP001595997">
    <property type="component" value="Unassembled WGS sequence"/>
</dbReference>
<accession>A0ABV9ABJ4</accession>
<evidence type="ECO:0000256" key="1">
    <source>
        <dbReference type="SAM" id="SignalP"/>
    </source>
</evidence>
<dbReference type="InterPro" id="IPR005135">
    <property type="entry name" value="Endo/exonuclease/phosphatase"/>
</dbReference>
<evidence type="ECO:0000313" key="3">
    <source>
        <dbReference type="EMBL" id="MFC4497287.1"/>
    </source>
</evidence>
<keyword evidence="3" id="KW-0255">Endonuclease</keyword>
<feature type="signal peptide" evidence="1">
    <location>
        <begin position="1"/>
        <end position="27"/>
    </location>
</feature>
<keyword evidence="3" id="KW-0378">Hydrolase</keyword>
<feature type="chain" id="PRO_5047028423" evidence="1">
    <location>
        <begin position="28"/>
        <end position="615"/>
    </location>
</feature>
<dbReference type="GO" id="GO:0004519">
    <property type="term" value="F:endonuclease activity"/>
    <property type="evidence" value="ECO:0007669"/>
    <property type="project" value="UniProtKB-KW"/>
</dbReference>
<feature type="domain" description="Endonuclease/exonuclease/phosphatase" evidence="2">
    <location>
        <begin position="310"/>
        <end position="606"/>
    </location>
</feature>
<keyword evidence="3" id="KW-0540">Nuclease</keyword>
<sequence>MSSRLARSSALTVVALCSTLIVLPASSAIGNNSVESPRLHEIQGSTRISPFAGKHVTDVPGVVTAVRSFGKARGFWLQDPEPDDNPATSEGIFVFTGEKTPDVEAGDSVRVSGDVSEYYPGGKESGGQSVTQLTKAEWTAASKERKLPRAVTLDGGLVPDEYAPPAEDGGDIEPLQLRPEKFALDLYESLEGMRTRLKDAPVTGPTSQYGELWVTADRFENPTPRGGTLYGAYDQQNGARVKVSSLLPSAVQPFPNADVGDKLRGTTAGPLDYDAFGGYSVRATDMGELEDNKLKREKTRKQHKGELSVATYNVENLSPKSEPEKFTRLAEALVQNLASPDIVAVEEVQDNTGPDDDGTVAADKTLEKLTGAIKEAGGPAYEWRQIDPADKADGGQPGGNIRVAFLFNPERVSFTDRKGGDADTAVEVTDEDGTPQLSANPGRIEPEDEAWKASRKSLAGEFTFRGRQVFVVANHFSSKGGGDLDGDQPMDGRIQPPARHSEPQRIDQAKLVNSFVKEVQSVDPDAAVIAAGDLNDFPFSPSLDALRDDEALSSPMDRLPADERYGYVFNGNSQALDHALTSPGVGGVDYDIVHINSEFHDQASDHDPSVIRFRP</sequence>
<keyword evidence="4" id="KW-1185">Reference proteome</keyword>
<proteinExistence type="predicted"/>
<protein>
    <submittedName>
        <fullName evidence="3">Endonuclease/exonuclease/phosphatase family protein</fullName>
    </submittedName>
</protein>
<dbReference type="PANTHER" id="PTHR42834:SF1">
    <property type="entry name" value="ENDONUCLEASE_EXONUCLEASE_PHOSPHATASE FAMILY PROTEIN (AFU_ORTHOLOGUE AFUA_3G09210)"/>
    <property type="match status" value="1"/>
</dbReference>
<dbReference type="CDD" id="cd04486">
    <property type="entry name" value="YhcR_OBF_like"/>
    <property type="match status" value="1"/>
</dbReference>
<organism evidence="3 4">
    <name type="scientific">Streptomyces ovatisporus</name>
    <dbReference type="NCBI Taxonomy" id="1128682"/>
    <lineage>
        <taxon>Bacteria</taxon>
        <taxon>Bacillati</taxon>
        <taxon>Actinomycetota</taxon>
        <taxon>Actinomycetes</taxon>
        <taxon>Kitasatosporales</taxon>
        <taxon>Streptomycetaceae</taxon>
        <taxon>Streptomyces</taxon>
    </lineage>
</organism>
<dbReference type="Pfam" id="PF03372">
    <property type="entry name" value="Exo_endo_phos"/>
    <property type="match status" value="1"/>
</dbReference>
<gene>
    <name evidence="3" type="ORF">ACFPA8_24455</name>
</gene>
<reference evidence="4" key="1">
    <citation type="journal article" date="2019" name="Int. J. Syst. Evol. Microbiol.">
        <title>The Global Catalogue of Microorganisms (GCM) 10K type strain sequencing project: providing services to taxonomists for standard genome sequencing and annotation.</title>
        <authorList>
            <consortium name="The Broad Institute Genomics Platform"/>
            <consortium name="The Broad Institute Genome Sequencing Center for Infectious Disease"/>
            <person name="Wu L."/>
            <person name="Ma J."/>
        </authorList>
    </citation>
    <scope>NUCLEOTIDE SEQUENCE [LARGE SCALE GENOMIC DNA]</scope>
    <source>
        <strain evidence="4">CGMCC 4.7357</strain>
    </source>
</reference>
<dbReference type="Gene3D" id="3.60.10.10">
    <property type="entry name" value="Endonuclease/exonuclease/phosphatase"/>
    <property type="match status" value="1"/>
</dbReference>
<evidence type="ECO:0000259" key="2">
    <source>
        <dbReference type="Pfam" id="PF03372"/>
    </source>
</evidence>